<reference evidence="13" key="1">
    <citation type="submission" date="2020-09" db="EMBL/GenBank/DDBJ databases">
        <title>Pelagicoccus enzymogenes sp. nov. with an EPS production, isolated from marine sediment.</title>
        <authorList>
            <person name="Feng X."/>
        </authorList>
    </citation>
    <scope>NUCLEOTIDE SEQUENCE</scope>
    <source>
        <strain evidence="13">NFK12</strain>
    </source>
</reference>
<keyword evidence="14" id="KW-1185">Reference proteome</keyword>
<dbReference type="InterPro" id="IPR018484">
    <property type="entry name" value="FGGY_N"/>
</dbReference>
<feature type="binding site" evidence="9">
    <location>
        <position position="13"/>
    </location>
    <ligand>
        <name>ATP</name>
        <dbReference type="ChEBI" id="CHEBI:30616"/>
    </ligand>
</feature>
<dbReference type="CDD" id="cd07786">
    <property type="entry name" value="FGGY_EcGK_like"/>
    <property type="match status" value="1"/>
</dbReference>
<evidence type="ECO:0000256" key="6">
    <source>
        <dbReference type="ARBA" id="ARBA00022798"/>
    </source>
</evidence>
<dbReference type="AlphaFoldDB" id="A0A927F9X6"/>
<feature type="binding site" evidence="9">
    <location>
        <position position="17"/>
    </location>
    <ligand>
        <name>ADP</name>
        <dbReference type="ChEBI" id="CHEBI:456216"/>
    </ligand>
</feature>
<keyword evidence="3 9" id="KW-0808">Transferase</keyword>
<dbReference type="InterPro" id="IPR018483">
    <property type="entry name" value="Carb_kinase_FGGY_CS"/>
</dbReference>
<feature type="binding site" evidence="9">
    <location>
        <position position="310"/>
    </location>
    <ligand>
        <name>ATP</name>
        <dbReference type="ChEBI" id="CHEBI:30616"/>
    </ligand>
</feature>
<feature type="binding site" evidence="9">
    <location>
        <position position="314"/>
    </location>
    <ligand>
        <name>ATP</name>
        <dbReference type="ChEBI" id="CHEBI:30616"/>
    </ligand>
</feature>
<comment type="activity regulation">
    <text evidence="9">Inhibited by fructose 1,6-bisphosphate (FBP).</text>
</comment>
<evidence type="ECO:0000256" key="4">
    <source>
        <dbReference type="ARBA" id="ARBA00022741"/>
    </source>
</evidence>
<feature type="binding site" evidence="9">
    <location>
        <position position="267"/>
    </location>
    <ligand>
        <name>ADP</name>
        <dbReference type="ChEBI" id="CHEBI:456216"/>
    </ligand>
</feature>
<evidence type="ECO:0000313" key="13">
    <source>
        <dbReference type="EMBL" id="MBD5780544.1"/>
    </source>
</evidence>
<comment type="pathway">
    <text evidence="1 9">Polyol metabolism; glycerol degradation via glycerol kinase pathway; sn-glycerol 3-phosphate from glycerol: step 1/1.</text>
</comment>
<comment type="similarity">
    <text evidence="2 9 10">Belongs to the FGGY kinase family.</text>
</comment>
<dbReference type="GO" id="GO:0005524">
    <property type="term" value="F:ATP binding"/>
    <property type="evidence" value="ECO:0007669"/>
    <property type="project" value="UniProtKB-UniRule"/>
</dbReference>
<feature type="binding site" evidence="9">
    <location>
        <position position="415"/>
    </location>
    <ligand>
        <name>ADP</name>
        <dbReference type="ChEBI" id="CHEBI:456216"/>
    </ligand>
</feature>
<dbReference type="NCBIfam" id="TIGR01311">
    <property type="entry name" value="glycerol_kin"/>
    <property type="match status" value="1"/>
</dbReference>
<evidence type="ECO:0000256" key="5">
    <source>
        <dbReference type="ARBA" id="ARBA00022777"/>
    </source>
</evidence>
<dbReference type="SUPFAM" id="SSF53067">
    <property type="entry name" value="Actin-like ATPase domain"/>
    <property type="match status" value="2"/>
</dbReference>
<feature type="binding site" evidence="9">
    <location>
        <position position="83"/>
    </location>
    <ligand>
        <name>glycerol</name>
        <dbReference type="ChEBI" id="CHEBI:17754"/>
    </ligand>
</feature>
<feature type="binding site" evidence="9">
    <location>
        <position position="411"/>
    </location>
    <ligand>
        <name>ATP</name>
        <dbReference type="ChEBI" id="CHEBI:30616"/>
    </ligand>
</feature>
<feature type="binding site" evidence="9">
    <location>
        <position position="135"/>
    </location>
    <ligand>
        <name>glycerol</name>
        <dbReference type="ChEBI" id="CHEBI:17754"/>
    </ligand>
</feature>
<evidence type="ECO:0000313" key="14">
    <source>
        <dbReference type="Proteomes" id="UP000622317"/>
    </source>
</evidence>
<evidence type="ECO:0000259" key="12">
    <source>
        <dbReference type="Pfam" id="PF02782"/>
    </source>
</evidence>
<keyword evidence="6 9" id="KW-0319">Glycerol metabolism</keyword>
<feature type="binding site" evidence="9">
    <location>
        <position position="84"/>
    </location>
    <ligand>
        <name>sn-glycerol 3-phosphate</name>
        <dbReference type="ChEBI" id="CHEBI:57597"/>
    </ligand>
</feature>
<dbReference type="Pfam" id="PF00370">
    <property type="entry name" value="FGGY_N"/>
    <property type="match status" value="1"/>
</dbReference>
<feature type="binding site" evidence="9">
    <location>
        <position position="83"/>
    </location>
    <ligand>
        <name>sn-glycerol 3-phosphate</name>
        <dbReference type="ChEBI" id="CHEBI:57597"/>
    </ligand>
</feature>
<dbReference type="Proteomes" id="UP000622317">
    <property type="component" value="Unassembled WGS sequence"/>
</dbReference>
<feature type="binding site" evidence="9">
    <location>
        <position position="84"/>
    </location>
    <ligand>
        <name>glycerol</name>
        <dbReference type="ChEBI" id="CHEBI:17754"/>
    </ligand>
</feature>
<accession>A0A927F9X6</accession>
<keyword evidence="5 9" id="KW-0418">Kinase</keyword>
<evidence type="ECO:0000256" key="3">
    <source>
        <dbReference type="ARBA" id="ARBA00022679"/>
    </source>
</evidence>
<evidence type="ECO:0000256" key="7">
    <source>
        <dbReference type="ARBA" id="ARBA00022840"/>
    </source>
</evidence>
<feature type="binding site" evidence="9">
    <location>
        <position position="245"/>
    </location>
    <ligand>
        <name>glycerol</name>
        <dbReference type="ChEBI" id="CHEBI:17754"/>
    </ligand>
</feature>
<feature type="binding site" evidence="9">
    <location>
        <position position="13"/>
    </location>
    <ligand>
        <name>sn-glycerol 3-phosphate</name>
        <dbReference type="ChEBI" id="CHEBI:57597"/>
    </ligand>
</feature>
<dbReference type="InterPro" id="IPR018485">
    <property type="entry name" value="FGGY_C"/>
</dbReference>
<feature type="domain" description="Carbohydrate kinase FGGY N-terminal" evidence="11">
    <location>
        <begin position="6"/>
        <end position="252"/>
    </location>
</feature>
<keyword evidence="7 9" id="KW-0067">ATP-binding</keyword>
<feature type="binding site" evidence="9">
    <location>
        <position position="246"/>
    </location>
    <ligand>
        <name>glycerol</name>
        <dbReference type="ChEBI" id="CHEBI:17754"/>
    </ligand>
</feature>
<feature type="binding site" evidence="9">
    <location>
        <position position="13"/>
    </location>
    <ligand>
        <name>ADP</name>
        <dbReference type="ChEBI" id="CHEBI:456216"/>
    </ligand>
</feature>
<evidence type="ECO:0000256" key="10">
    <source>
        <dbReference type="RuleBase" id="RU003733"/>
    </source>
</evidence>
<dbReference type="Gene3D" id="3.30.420.40">
    <property type="match status" value="2"/>
</dbReference>
<dbReference type="EC" id="2.7.1.30" evidence="9"/>
<sequence length="498" mass="53684">MPVKFILSLDQGTTSSRAVLLDQTGRVVASGQEEFPQLFPRPGWVEHDAEAIWQSQWNSIEAAFAAAKCAWDSVEAIGITNQRETVVAWDAVSGEVVGKAIVWQDRRTADFCAGLKEAGKEAWIQEKTGLLLDPYFSAAKMRWILQNRPGAAELAKKGTLRFGTIDSWLVWKLSEGDCYVTDVSNASRTQLMDLSTCEWDDELLELFGIPRSALPEIVDSSGRLATTSSAVTGGLTVPIAGIAGDQQAALFGQLCFEPGMVKSTYGTGCFVLMNVGRGPAVSRNRLLSTVAWRIDGKTEYALEGSVFVGGSAVQWLRDQLGVIEKASDIEELASRVKDSDGVVVVPAFTGLGAPYWDPYARGAIMGLTRGSSVSHIARAVLDGIANQVSDVVLAMASDAGREMKELKADGGASANALLMQIQADATGAVVSCPKNLETTAMGAGYLAGLAVGYWDSREALVKLVEADRSYEPKLGEEERSQRMAKWRKAVERSLAWEE</sequence>
<feature type="binding site" evidence="9">
    <location>
        <position position="411"/>
    </location>
    <ligand>
        <name>ADP</name>
        <dbReference type="ChEBI" id="CHEBI:456216"/>
    </ligand>
</feature>
<dbReference type="GO" id="GO:0004370">
    <property type="term" value="F:glycerol kinase activity"/>
    <property type="evidence" value="ECO:0007669"/>
    <property type="project" value="UniProtKB-UniRule"/>
</dbReference>
<dbReference type="EMBL" id="JACYFG010000036">
    <property type="protein sequence ID" value="MBD5780544.1"/>
    <property type="molecule type" value="Genomic_DNA"/>
</dbReference>
<dbReference type="PANTHER" id="PTHR10196:SF69">
    <property type="entry name" value="GLYCEROL KINASE"/>
    <property type="match status" value="1"/>
</dbReference>
<comment type="catalytic activity">
    <reaction evidence="8 9">
        <text>glycerol + ATP = sn-glycerol 3-phosphate + ADP + H(+)</text>
        <dbReference type="Rhea" id="RHEA:21644"/>
        <dbReference type="ChEBI" id="CHEBI:15378"/>
        <dbReference type="ChEBI" id="CHEBI:17754"/>
        <dbReference type="ChEBI" id="CHEBI:30616"/>
        <dbReference type="ChEBI" id="CHEBI:57597"/>
        <dbReference type="ChEBI" id="CHEBI:456216"/>
        <dbReference type="EC" id="2.7.1.30"/>
    </reaction>
</comment>
<dbReference type="InterPro" id="IPR043129">
    <property type="entry name" value="ATPase_NBD"/>
</dbReference>
<dbReference type="PANTHER" id="PTHR10196">
    <property type="entry name" value="SUGAR KINASE"/>
    <property type="match status" value="1"/>
</dbReference>
<dbReference type="GO" id="GO:0005829">
    <property type="term" value="C:cytosol"/>
    <property type="evidence" value="ECO:0007669"/>
    <property type="project" value="UniProtKB-ARBA"/>
</dbReference>
<dbReference type="GO" id="GO:0019563">
    <property type="term" value="P:glycerol catabolic process"/>
    <property type="evidence" value="ECO:0007669"/>
    <property type="project" value="UniProtKB-UniRule"/>
</dbReference>
<dbReference type="InterPro" id="IPR000577">
    <property type="entry name" value="Carb_kinase_FGGY"/>
</dbReference>
<dbReference type="Pfam" id="PF02782">
    <property type="entry name" value="FGGY_C"/>
    <property type="match status" value="1"/>
</dbReference>
<dbReference type="FunFam" id="3.30.420.40:FF:000007">
    <property type="entry name" value="Glycerol kinase"/>
    <property type="match status" value="1"/>
</dbReference>
<feature type="binding site" evidence="9">
    <location>
        <position position="245"/>
    </location>
    <ligand>
        <name>sn-glycerol 3-phosphate</name>
        <dbReference type="ChEBI" id="CHEBI:57597"/>
    </ligand>
</feature>
<organism evidence="13 14">
    <name type="scientific">Pelagicoccus enzymogenes</name>
    <dbReference type="NCBI Taxonomy" id="2773457"/>
    <lineage>
        <taxon>Bacteria</taxon>
        <taxon>Pseudomonadati</taxon>
        <taxon>Verrucomicrobiota</taxon>
        <taxon>Opitutia</taxon>
        <taxon>Puniceicoccales</taxon>
        <taxon>Pelagicoccaceae</taxon>
        <taxon>Pelagicoccus</taxon>
    </lineage>
</organism>
<dbReference type="HAMAP" id="MF_00186">
    <property type="entry name" value="Glycerol_kin"/>
    <property type="match status" value="1"/>
</dbReference>
<feature type="binding site" evidence="9">
    <location>
        <position position="135"/>
    </location>
    <ligand>
        <name>sn-glycerol 3-phosphate</name>
        <dbReference type="ChEBI" id="CHEBI:57597"/>
    </ligand>
</feature>
<feature type="binding site" evidence="9">
    <location>
        <position position="15"/>
    </location>
    <ligand>
        <name>ATP</name>
        <dbReference type="ChEBI" id="CHEBI:30616"/>
    </ligand>
</feature>
<dbReference type="PIRSF" id="PIRSF000538">
    <property type="entry name" value="GlpK"/>
    <property type="match status" value="1"/>
</dbReference>
<comment type="function">
    <text evidence="9">Key enzyme in the regulation of glycerol uptake and metabolism. Catalyzes the phosphorylation of glycerol to yield sn-glycerol 3-phosphate.</text>
</comment>
<feature type="domain" description="Carbohydrate kinase FGGY C-terminal" evidence="12">
    <location>
        <begin position="263"/>
        <end position="450"/>
    </location>
</feature>
<dbReference type="GO" id="GO:0006072">
    <property type="term" value="P:glycerol-3-phosphate metabolic process"/>
    <property type="evidence" value="ECO:0007669"/>
    <property type="project" value="InterPro"/>
</dbReference>
<evidence type="ECO:0000256" key="1">
    <source>
        <dbReference type="ARBA" id="ARBA00005190"/>
    </source>
</evidence>
<evidence type="ECO:0000259" key="11">
    <source>
        <dbReference type="Pfam" id="PF00370"/>
    </source>
</evidence>
<protein>
    <recommendedName>
        <fullName evidence="9">Glycerol kinase</fullName>
        <ecNumber evidence="9">2.7.1.30</ecNumber>
    </recommendedName>
    <alternativeName>
        <fullName evidence="9">ATP:glycerol 3-phosphotransferase</fullName>
    </alternativeName>
    <alternativeName>
        <fullName evidence="9">Glycerokinase</fullName>
        <shortName evidence="9">GK</shortName>
    </alternativeName>
</protein>
<gene>
    <name evidence="9 13" type="primary">glpK</name>
    <name evidence="13" type="ORF">IEN85_13670</name>
</gene>
<feature type="binding site" evidence="9">
    <location>
        <position position="310"/>
    </location>
    <ligand>
        <name>ADP</name>
        <dbReference type="ChEBI" id="CHEBI:456216"/>
    </ligand>
</feature>
<comment type="caution">
    <text evidence="13">The sequence shown here is derived from an EMBL/GenBank/DDBJ whole genome shotgun (WGS) entry which is preliminary data.</text>
</comment>
<dbReference type="NCBIfam" id="NF000756">
    <property type="entry name" value="PRK00047.1"/>
    <property type="match status" value="1"/>
</dbReference>
<keyword evidence="4 9" id="KW-0547">Nucleotide-binding</keyword>
<dbReference type="PROSITE" id="PS00933">
    <property type="entry name" value="FGGY_KINASES_1"/>
    <property type="match status" value="1"/>
</dbReference>
<proteinExistence type="inferred from homology"/>
<dbReference type="FunFam" id="3.30.420.40:FF:000008">
    <property type="entry name" value="Glycerol kinase"/>
    <property type="match status" value="1"/>
</dbReference>
<dbReference type="InterPro" id="IPR005999">
    <property type="entry name" value="Glycerol_kin"/>
</dbReference>
<feature type="binding site" evidence="9">
    <location>
        <position position="267"/>
    </location>
    <ligand>
        <name>ATP</name>
        <dbReference type="ChEBI" id="CHEBI:30616"/>
    </ligand>
</feature>
<feature type="binding site" evidence="9">
    <location>
        <position position="14"/>
    </location>
    <ligand>
        <name>ATP</name>
        <dbReference type="ChEBI" id="CHEBI:30616"/>
    </ligand>
</feature>
<evidence type="ECO:0000256" key="8">
    <source>
        <dbReference type="ARBA" id="ARBA00052101"/>
    </source>
</evidence>
<dbReference type="PROSITE" id="PS00445">
    <property type="entry name" value="FGGY_KINASES_2"/>
    <property type="match status" value="1"/>
</dbReference>
<evidence type="ECO:0000256" key="9">
    <source>
        <dbReference type="HAMAP-Rule" id="MF_00186"/>
    </source>
</evidence>
<name>A0A927F9X6_9BACT</name>
<evidence type="ECO:0000256" key="2">
    <source>
        <dbReference type="ARBA" id="ARBA00009156"/>
    </source>
</evidence>